<dbReference type="NCBIfam" id="TIGR00138">
    <property type="entry name" value="rsmG_gidB"/>
    <property type="match status" value="1"/>
</dbReference>
<dbReference type="KEGG" id="mmyr:MXMO3_00299"/>
<dbReference type="SUPFAM" id="SSF53335">
    <property type="entry name" value="S-adenosyl-L-methionine-dependent methyltransferases"/>
    <property type="match status" value="1"/>
</dbReference>
<keyword evidence="4 6" id="KW-0808">Transferase</keyword>
<dbReference type="STRING" id="1122213.GCA_000423365_03011"/>
<dbReference type="PIRSF" id="PIRSF003078">
    <property type="entry name" value="GidB"/>
    <property type="match status" value="1"/>
</dbReference>
<dbReference type="RefSeq" id="WP_117394711.1">
    <property type="nucleotide sequence ID" value="NZ_CP021330.1"/>
</dbReference>
<evidence type="ECO:0000256" key="4">
    <source>
        <dbReference type="ARBA" id="ARBA00022679"/>
    </source>
</evidence>
<dbReference type="PANTHER" id="PTHR31760:SF0">
    <property type="entry name" value="S-ADENOSYL-L-METHIONINE-DEPENDENT METHYLTRANSFERASES SUPERFAMILY PROTEIN"/>
    <property type="match status" value="1"/>
</dbReference>
<feature type="binding site" evidence="6">
    <location>
        <position position="83"/>
    </location>
    <ligand>
        <name>S-adenosyl-L-methionine</name>
        <dbReference type="ChEBI" id="CHEBI:59789"/>
    </ligand>
</feature>
<feature type="binding site" evidence="6">
    <location>
        <position position="152"/>
    </location>
    <ligand>
        <name>S-adenosyl-L-methionine</name>
        <dbReference type="ChEBI" id="CHEBI:59789"/>
    </ligand>
</feature>
<reference evidence="7 8" key="1">
    <citation type="submission" date="2017-05" db="EMBL/GenBank/DDBJ databases">
        <title>Genome Analysis of Maritalea myrionectae HL2708#5.</title>
        <authorList>
            <consortium name="Cotde Inc.-PKNU"/>
            <person name="Jang D."/>
            <person name="Oh H.-M."/>
        </authorList>
    </citation>
    <scope>NUCLEOTIDE SEQUENCE [LARGE SCALE GENOMIC DNA]</scope>
    <source>
        <strain evidence="7 8">HL2708#5</strain>
    </source>
</reference>
<keyword evidence="5 6" id="KW-0949">S-adenosyl-L-methionine</keyword>
<keyword evidence="2 6" id="KW-0698">rRNA processing</keyword>
<keyword evidence="1 6" id="KW-0963">Cytoplasm</keyword>
<gene>
    <name evidence="6" type="primary">rsmG</name>
    <name evidence="7" type="ORF">MXMO3_00299</name>
</gene>
<feature type="binding site" evidence="6">
    <location>
        <position position="88"/>
    </location>
    <ligand>
        <name>S-adenosyl-L-methionine</name>
        <dbReference type="ChEBI" id="CHEBI:59789"/>
    </ligand>
</feature>
<comment type="function">
    <text evidence="6">Specifically methylates the N7 position of guanine in position 527 of 16S rRNA.</text>
</comment>
<dbReference type="InterPro" id="IPR029063">
    <property type="entry name" value="SAM-dependent_MTases_sf"/>
</dbReference>
<name>A0A2R4M9Z0_9HYPH</name>
<evidence type="ECO:0000256" key="6">
    <source>
        <dbReference type="HAMAP-Rule" id="MF_00074"/>
    </source>
</evidence>
<dbReference type="InterPro" id="IPR003682">
    <property type="entry name" value="rRNA_ssu_MeTfrase_G"/>
</dbReference>
<dbReference type="Gene3D" id="3.40.50.150">
    <property type="entry name" value="Vaccinia Virus protein VP39"/>
    <property type="match status" value="1"/>
</dbReference>
<evidence type="ECO:0000313" key="8">
    <source>
        <dbReference type="Proteomes" id="UP000258927"/>
    </source>
</evidence>
<dbReference type="Proteomes" id="UP000258927">
    <property type="component" value="Chromosome"/>
</dbReference>
<evidence type="ECO:0000256" key="1">
    <source>
        <dbReference type="ARBA" id="ARBA00022490"/>
    </source>
</evidence>
<comment type="similarity">
    <text evidence="6">Belongs to the methyltransferase superfamily. RNA methyltransferase RsmG family.</text>
</comment>
<dbReference type="AlphaFoldDB" id="A0A2R4M9Z0"/>
<evidence type="ECO:0000256" key="5">
    <source>
        <dbReference type="ARBA" id="ARBA00022691"/>
    </source>
</evidence>
<evidence type="ECO:0000256" key="2">
    <source>
        <dbReference type="ARBA" id="ARBA00022552"/>
    </source>
</evidence>
<organism evidence="7 8">
    <name type="scientific">Maritalea myrionectae</name>
    <dbReference type="NCBI Taxonomy" id="454601"/>
    <lineage>
        <taxon>Bacteria</taxon>
        <taxon>Pseudomonadati</taxon>
        <taxon>Pseudomonadota</taxon>
        <taxon>Alphaproteobacteria</taxon>
        <taxon>Hyphomicrobiales</taxon>
        <taxon>Devosiaceae</taxon>
        <taxon>Maritalea</taxon>
    </lineage>
</organism>
<dbReference type="PANTHER" id="PTHR31760">
    <property type="entry name" value="S-ADENOSYL-L-METHIONINE-DEPENDENT METHYLTRANSFERASES SUPERFAMILY PROTEIN"/>
    <property type="match status" value="1"/>
</dbReference>
<comment type="caution">
    <text evidence="6">Lacks conserved residue(s) required for the propagation of feature annotation.</text>
</comment>
<sequence>MQQIPEPVALFLSGLPADMVAGANAAEIVDSLAFYESELIKWQKVQNLVSRETLAEIWSRHFLDCLQLIPMIPIESRRLLDLGSGGGFPAIPLAIALKNRDLTVHMVESNGRKGSFLRQIVRELGLQAEVHTMRAEMLKPAEIGPIDVFTARAFASLSDICGYVEPLWQQKSVGLFQKGRGYSEEIEESLQKWRYTYSTVKSKTLKDAAIVQMYDLKSN</sequence>
<feature type="binding site" evidence="6">
    <location>
        <begin position="135"/>
        <end position="136"/>
    </location>
    <ligand>
        <name>S-adenosyl-L-methionine</name>
        <dbReference type="ChEBI" id="CHEBI:59789"/>
    </ligand>
</feature>
<protein>
    <recommendedName>
        <fullName evidence="6">Ribosomal RNA small subunit methyltransferase G</fullName>
        <ecNumber evidence="6">2.1.1.170</ecNumber>
    </recommendedName>
    <alternativeName>
        <fullName evidence="6">16S rRNA 7-methylguanosine methyltransferase</fullName>
        <shortName evidence="6">16S rRNA m7G methyltransferase</shortName>
    </alternativeName>
</protein>
<keyword evidence="3 6" id="KW-0489">Methyltransferase</keyword>
<comment type="subcellular location">
    <subcellularLocation>
        <location evidence="6">Cytoplasm</location>
    </subcellularLocation>
</comment>
<proteinExistence type="inferred from homology"/>
<comment type="catalytic activity">
    <reaction evidence="6">
        <text>guanosine(527) in 16S rRNA + S-adenosyl-L-methionine = N(7)-methylguanosine(527) in 16S rRNA + S-adenosyl-L-homocysteine</text>
        <dbReference type="Rhea" id="RHEA:42732"/>
        <dbReference type="Rhea" id="RHEA-COMP:10209"/>
        <dbReference type="Rhea" id="RHEA-COMP:10210"/>
        <dbReference type="ChEBI" id="CHEBI:57856"/>
        <dbReference type="ChEBI" id="CHEBI:59789"/>
        <dbReference type="ChEBI" id="CHEBI:74269"/>
        <dbReference type="ChEBI" id="CHEBI:74480"/>
        <dbReference type="EC" id="2.1.1.170"/>
    </reaction>
</comment>
<keyword evidence="8" id="KW-1185">Reference proteome</keyword>
<evidence type="ECO:0000256" key="3">
    <source>
        <dbReference type="ARBA" id="ARBA00022603"/>
    </source>
</evidence>
<dbReference type="HAMAP" id="MF_00074">
    <property type="entry name" value="16SrRNA_methyltr_G"/>
    <property type="match status" value="1"/>
</dbReference>
<dbReference type="GO" id="GO:0070043">
    <property type="term" value="F:rRNA (guanine-N7-)-methyltransferase activity"/>
    <property type="evidence" value="ECO:0007669"/>
    <property type="project" value="UniProtKB-UniRule"/>
</dbReference>
<dbReference type="EC" id="2.1.1.170" evidence="6"/>
<accession>A0A2R4M9Z0</accession>
<evidence type="ECO:0000313" key="7">
    <source>
        <dbReference type="EMBL" id="AVX02847.1"/>
    </source>
</evidence>
<dbReference type="GO" id="GO:0005829">
    <property type="term" value="C:cytosol"/>
    <property type="evidence" value="ECO:0007669"/>
    <property type="project" value="TreeGrafter"/>
</dbReference>
<dbReference type="Pfam" id="PF02527">
    <property type="entry name" value="GidB"/>
    <property type="match status" value="1"/>
</dbReference>
<dbReference type="EMBL" id="CP021330">
    <property type="protein sequence ID" value="AVX02847.1"/>
    <property type="molecule type" value="Genomic_DNA"/>
</dbReference>